<feature type="region of interest" description="Disordered" evidence="1">
    <location>
        <begin position="320"/>
        <end position="453"/>
    </location>
</feature>
<feature type="compositionally biased region" description="Low complexity" evidence="1">
    <location>
        <begin position="365"/>
        <end position="387"/>
    </location>
</feature>
<feature type="transmembrane region" description="Helical" evidence="2">
    <location>
        <begin position="162"/>
        <end position="182"/>
    </location>
</feature>
<dbReference type="EMBL" id="JWIO01000022">
    <property type="protein sequence ID" value="KLL10958.1"/>
    <property type="molecule type" value="Genomic_DNA"/>
</dbReference>
<evidence type="ECO:0000313" key="4">
    <source>
        <dbReference type="Proteomes" id="UP000035425"/>
    </source>
</evidence>
<evidence type="ECO:0000313" key="3">
    <source>
        <dbReference type="EMBL" id="KLL10958.1"/>
    </source>
</evidence>
<reference evidence="3 4" key="1">
    <citation type="submission" date="2014-12" db="EMBL/GenBank/DDBJ databases">
        <title>Frankia sp. BMG5.1 draft genome.</title>
        <authorList>
            <person name="Gtari M."/>
            <person name="Ghodhbane-Gtari F."/>
            <person name="Nouioui I."/>
            <person name="Ktari A."/>
            <person name="Hezbri K."/>
            <person name="Mimouni W."/>
            <person name="Sbissi I."/>
            <person name="Ayari A."/>
            <person name="Yamanaka T."/>
            <person name="Normand P."/>
            <person name="Tisa L.S."/>
            <person name="Boudabous A."/>
        </authorList>
    </citation>
    <scope>NUCLEOTIDE SEQUENCE [LARGE SCALE GENOMIC DNA]</scope>
    <source>
        <strain evidence="3 4">BMG5.1</strain>
    </source>
</reference>
<feature type="transmembrane region" description="Helical" evidence="2">
    <location>
        <begin position="75"/>
        <end position="97"/>
    </location>
</feature>
<gene>
    <name evidence="3" type="ORF">FrCorBMG51_14440</name>
</gene>
<accession>A0ABR5F2K8</accession>
<evidence type="ECO:0000256" key="2">
    <source>
        <dbReference type="SAM" id="Phobius"/>
    </source>
</evidence>
<feature type="transmembrane region" description="Helical" evidence="2">
    <location>
        <begin position="219"/>
        <end position="241"/>
    </location>
</feature>
<sequence length="453" mass="45950">MSAQTLASREVLAISIDPLTGIRNAVSDGTDGFLESVGSAFANMAADLSASIFNFAAQQTAIDLNKDYIVNNYNIVFGVAILVVTGLFMCACIAGAIRGDAHLLGRSLASTGTAIFGSFVMLTLLQMVLSAADGMSEAFGDGAPLGASLVAQLRALPQQGNFALDMVLSLLVALFSFALFLVLYLRKIAIIAVAVFIPLYLAGQPAISTRDWMKRAMEILAALILAKPVIYAIFTLGASIAGDSTGSGMDQTLTILSGIVIMAAAVFSPFALLRVIGMADVQLMQVVGAAGRRGAASFGHGAGALLGSSSRETFRGIGGRLQSRQRSGSGVDAGRPFTGDLAPVGTGAAARAGSRRGTGVGPMTRVGAPVARAGRAGSGQPARTAARAAEHADVGSPAPRTRSATGTGNRVAAPAGTSARASQSVPRALPPAGSSPKVTSPRPPIHPTRTGGG</sequence>
<dbReference type="Proteomes" id="UP000035425">
    <property type="component" value="Unassembled WGS sequence"/>
</dbReference>
<feature type="transmembrane region" description="Helical" evidence="2">
    <location>
        <begin position="188"/>
        <end position="207"/>
    </location>
</feature>
<protein>
    <recommendedName>
        <fullName evidence="5">TrbL/VirB6 plasmid conjugal transfer protein</fullName>
    </recommendedName>
</protein>
<organism evidence="3 4">
    <name type="scientific">Protofrankia coriariae</name>
    <dbReference type="NCBI Taxonomy" id="1562887"/>
    <lineage>
        <taxon>Bacteria</taxon>
        <taxon>Bacillati</taxon>
        <taxon>Actinomycetota</taxon>
        <taxon>Actinomycetes</taxon>
        <taxon>Frankiales</taxon>
        <taxon>Frankiaceae</taxon>
        <taxon>Protofrankia</taxon>
    </lineage>
</organism>
<feature type="compositionally biased region" description="Low complexity" evidence="1">
    <location>
        <begin position="344"/>
        <end position="357"/>
    </location>
</feature>
<name>A0ABR5F2K8_9ACTN</name>
<evidence type="ECO:0000256" key="1">
    <source>
        <dbReference type="SAM" id="MobiDB-lite"/>
    </source>
</evidence>
<feature type="transmembrane region" description="Helical" evidence="2">
    <location>
        <begin position="253"/>
        <end position="276"/>
    </location>
</feature>
<evidence type="ECO:0008006" key="5">
    <source>
        <dbReference type="Google" id="ProtNLM"/>
    </source>
</evidence>
<keyword evidence="2" id="KW-1133">Transmembrane helix</keyword>
<feature type="transmembrane region" description="Helical" evidence="2">
    <location>
        <begin position="103"/>
        <end position="125"/>
    </location>
</feature>
<comment type="caution">
    <text evidence="3">The sequence shown here is derived from an EMBL/GenBank/DDBJ whole genome shotgun (WGS) entry which is preliminary data.</text>
</comment>
<dbReference type="RefSeq" id="WP_047223577.1">
    <property type="nucleotide sequence ID" value="NZ_JWIO01000022.1"/>
</dbReference>
<keyword evidence="2" id="KW-0812">Transmembrane</keyword>
<keyword evidence="4" id="KW-1185">Reference proteome</keyword>
<keyword evidence="2" id="KW-0472">Membrane</keyword>
<proteinExistence type="predicted"/>